<gene>
    <name evidence="1" type="ORF">MRATA1EN3_LOCUS1489</name>
</gene>
<reference evidence="1" key="1">
    <citation type="submission" date="2023-05" db="EMBL/GenBank/DDBJ databases">
        <authorList>
            <consortium name="ELIXIR-Norway"/>
        </authorList>
    </citation>
    <scope>NUCLEOTIDE SEQUENCE</scope>
</reference>
<evidence type="ECO:0000313" key="2">
    <source>
        <dbReference type="Proteomes" id="UP001162501"/>
    </source>
</evidence>
<sequence length="348" mass="36919">MAAPPPPPLTLRSRLLFKKWGPAWEDGFQPPLVGGKALGSQCRYPGSMAEERVTGLVPTCKASASTWCWKRGTSAWRPRQPPGPGPASASNPRPRERLASSAGLSVGELAPRAPAAPASVDPSLQDLAGTRGRAAGGALLDSSRQIQQLPLTLRGHCKGTSVCQAVSDPPGQQLKLAARQYLSCRPLRTPHSSVGATALQEDFPGAKGERTSLTRAVHGSAVPRYSIRPPEPTARMLGRFQPTVITRRTDGHPHLPRSQGPAPWLPAGPDGWQRASAALPRVSPELSCSLRQFISARLCLGTAPVNARVGPCRLVTGPSLCFLPRWSWPWAVVAAAATQADSGSQDLR</sequence>
<name>A0ACB0DPT0_RANTA</name>
<protein>
    <submittedName>
        <fullName evidence="1">Uncharacterized protein</fullName>
    </submittedName>
</protein>
<organism evidence="1 2">
    <name type="scientific">Rangifer tarandus platyrhynchus</name>
    <name type="common">Svalbard reindeer</name>
    <dbReference type="NCBI Taxonomy" id="3082113"/>
    <lineage>
        <taxon>Eukaryota</taxon>
        <taxon>Metazoa</taxon>
        <taxon>Chordata</taxon>
        <taxon>Craniata</taxon>
        <taxon>Vertebrata</taxon>
        <taxon>Euteleostomi</taxon>
        <taxon>Mammalia</taxon>
        <taxon>Eutheria</taxon>
        <taxon>Laurasiatheria</taxon>
        <taxon>Artiodactyla</taxon>
        <taxon>Ruminantia</taxon>
        <taxon>Pecora</taxon>
        <taxon>Cervidae</taxon>
        <taxon>Odocoileinae</taxon>
        <taxon>Rangifer</taxon>
    </lineage>
</organism>
<dbReference type="Proteomes" id="UP001162501">
    <property type="component" value="Chromosome 1"/>
</dbReference>
<accession>A0ACB0DPT0</accession>
<dbReference type="EMBL" id="OX596085">
    <property type="protein sequence ID" value="CAI9690276.1"/>
    <property type="molecule type" value="Genomic_DNA"/>
</dbReference>
<evidence type="ECO:0000313" key="1">
    <source>
        <dbReference type="EMBL" id="CAI9690276.1"/>
    </source>
</evidence>
<proteinExistence type="predicted"/>